<evidence type="ECO:0000256" key="2">
    <source>
        <dbReference type="SAM" id="Phobius"/>
    </source>
</evidence>
<gene>
    <name evidence="4" type="ORF">IX84_22365</name>
</gene>
<dbReference type="Gene3D" id="3.30.70.1070">
    <property type="entry name" value="Sporulation related repeat"/>
    <property type="match status" value="1"/>
</dbReference>
<sequence length="230" mass="25947">MFMSYSILIRVVLPLLIGYWIARRTRHLIMSLVLRLMPLKVRLSQKAFAMQTRITMIVGVGIIAATLLAFNYAYVRVVPMTAEAPGKAAQELAPLPAPAQTPPTPKQPVIEPAPEAPAAAPELREPEKAAVAVPKPQPYFNPQPPPVPIETPVYLQLSAFRNYESAWAMQHRVAPHYRRPVWVGHHTYDAVPYKVLIGPFRSRRAAIEFKKAQRLKAFPRTLDEIRLYQS</sequence>
<feature type="transmembrane region" description="Helical" evidence="2">
    <location>
        <begin position="54"/>
        <end position="75"/>
    </location>
</feature>
<dbReference type="Proteomes" id="UP000029736">
    <property type="component" value="Unassembled WGS sequence"/>
</dbReference>
<accession>A0A098S2P2</accession>
<evidence type="ECO:0000259" key="3">
    <source>
        <dbReference type="PROSITE" id="PS51724"/>
    </source>
</evidence>
<dbReference type="Pfam" id="PF05036">
    <property type="entry name" value="SPOR"/>
    <property type="match status" value="1"/>
</dbReference>
<keyword evidence="2" id="KW-0812">Transmembrane</keyword>
<dbReference type="AlphaFoldDB" id="A0A098S2P2"/>
<feature type="compositionally biased region" description="Low complexity" evidence="1">
    <location>
        <begin position="112"/>
        <end position="121"/>
    </location>
</feature>
<dbReference type="InterPro" id="IPR036680">
    <property type="entry name" value="SPOR-like_sf"/>
</dbReference>
<keyword evidence="2" id="KW-1133">Transmembrane helix</keyword>
<proteinExistence type="predicted"/>
<evidence type="ECO:0000313" key="4">
    <source>
        <dbReference type="EMBL" id="KGE86301.1"/>
    </source>
</evidence>
<name>A0A098S2P2_9BACT</name>
<dbReference type="PROSITE" id="PS51724">
    <property type="entry name" value="SPOR"/>
    <property type="match status" value="1"/>
</dbReference>
<comment type="caution">
    <text evidence="4">The sequence shown here is derived from an EMBL/GenBank/DDBJ whole genome shotgun (WGS) entry which is preliminary data.</text>
</comment>
<dbReference type="SUPFAM" id="SSF110997">
    <property type="entry name" value="Sporulation related repeat"/>
    <property type="match status" value="1"/>
</dbReference>
<dbReference type="GO" id="GO:0042834">
    <property type="term" value="F:peptidoglycan binding"/>
    <property type="evidence" value="ECO:0007669"/>
    <property type="project" value="InterPro"/>
</dbReference>
<keyword evidence="2" id="KW-0472">Membrane</keyword>
<feature type="compositionally biased region" description="Pro residues" evidence="1">
    <location>
        <begin position="95"/>
        <end position="106"/>
    </location>
</feature>
<feature type="domain" description="SPOR" evidence="3">
    <location>
        <begin position="147"/>
        <end position="226"/>
    </location>
</feature>
<keyword evidence="5" id="KW-1185">Reference proteome</keyword>
<feature type="region of interest" description="Disordered" evidence="1">
    <location>
        <begin position="94"/>
        <end position="124"/>
    </location>
</feature>
<evidence type="ECO:0000313" key="5">
    <source>
        <dbReference type="Proteomes" id="UP000029736"/>
    </source>
</evidence>
<protein>
    <recommendedName>
        <fullName evidence="3">SPOR domain-containing protein</fullName>
    </recommendedName>
</protein>
<feature type="transmembrane region" description="Helical" evidence="2">
    <location>
        <begin position="6"/>
        <end position="22"/>
    </location>
</feature>
<evidence type="ECO:0000256" key="1">
    <source>
        <dbReference type="SAM" id="MobiDB-lite"/>
    </source>
</evidence>
<reference evidence="4 5" key="1">
    <citation type="journal article" date="2014" name="Int. J. Syst. Evol. Microbiol.">
        <title>Phaeodactylibacter xiamenensis gen. nov., sp. nov., a member of the family Saprospiraceae isolated from the marine alga Phaeodactylum tricornutum.</title>
        <authorList>
            <person name="Chen Z.Jr."/>
            <person name="Lei X."/>
            <person name="Lai Q."/>
            <person name="Li Y."/>
            <person name="Zhang B."/>
            <person name="Zhang J."/>
            <person name="Zhang H."/>
            <person name="Yang L."/>
            <person name="Zheng W."/>
            <person name="Tian Y."/>
            <person name="Yu Z."/>
            <person name="Xu H.Jr."/>
            <person name="Zheng T."/>
        </authorList>
    </citation>
    <scope>NUCLEOTIDE SEQUENCE [LARGE SCALE GENOMIC DNA]</scope>
    <source>
        <strain evidence="4 5">KD52</strain>
    </source>
</reference>
<dbReference type="InterPro" id="IPR007730">
    <property type="entry name" value="SPOR-like_dom"/>
</dbReference>
<organism evidence="4 5">
    <name type="scientific">Phaeodactylibacter xiamenensis</name>
    <dbReference type="NCBI Taxonomy" id="1524460"/>
    <lineage>
        <taxon>Bacteria</taxon>
        <taxon>Pseudomonadati</taxon>
        <taxon>Bacteroidota</taxon>
        <taxon>Saprospiria</taxon>
        <taxon>Saprospirales</taxon>
        <taxon>Haliscomenobacteraceae</taxon>
        <taxon>Phaeodactylibacter</taxon>
    </lineage>
</organism>
<dbReference type="EMBL" id="JPOS01000080">
    <property type="protein sequence ID" value="KGE86301.1"/>
    <property type="molecule type" value="Genomic_DNA"/>
</dbReference>